<dbReference type="EMBL" id="KQ234146">
    <property type="protein sequence ID" value="KMZ83077.1"/>
    <property type="molecule type" value="Genomic_DNA"/>
</dbReference>
<dbReference type="PANTHER" id="PTHR46264:SF4">
    <property type="entry name" value="TYROSINE--TRNA LIGASE, CYTOPLASMIC"/>
    <property type="match status" value="1"/>
</dbReference>
<evidence type="ECO:0000256" key="3">
    <source>
        <dbReference type="ARBA" id="ARBA00048248"/>
    </source>
</evidence>
<dbReference type="GO" id="GO:0005737">
    <property type="term" value="C:cytoplasm"/>
    <property type="evidence" value="ECO:0007669"/>
    <property type="project" value="TreeGrafter"/>
</dbReference>
<evidence type="ECO:0000256" key="2">
    <source>
        <dbReference type="ARBA" id="ARBA00033323"/>
    </source>
</evidence>
<comment type="catalytic activity">
    <reaction evidence="3">
        <text>tRNA(Tyr) + L-tyrosine + ATP = L-tyrosyl-tRNA(Tyr) + AMP + diphosphate + H(+)</text>
        <dbReference type="Rhea" id="RHEA:10220"/>
        <dbReference type="Rhea" id="RHEA-COMP:9706"/>
        <dbReference type="Rhea" id="RHEA-COMP:9707"/>
        <dbReference type="ChEBI" id="CHEBI:15378"/>
        <dbReference type="ChEBI" id="CHEBI:30616"/>
        <dbReference type="ChEBI" id="CHEBI:33019"/>
        <dbReference type="ChEBI" id="CHEBI:58315"/>
        <dbReference type="ChEBI" id="CHEBI:78442"/>
        <dbReference type="ChEBI" id="CHEBI:78536"/>
        <dbReference type="ChEBI" id="CHEBI:456215"/>
        <dbReference type="EC" id="6.1.1.1"/>
    </reaction>
</comment>
<name>A0A0J9SM62_PLAVI</name>
<evidence type="ECO:0000256" key="4">
    <source>
        <dbReference type="SAM" id="MobiDB-lite"/>
    </source>
</evidence>
<dbReference type="Proteomes" id="UP000053562">
    <property type="component" value="Unassembled WGS sequence"/>
</dbReference>
<protein>
    <recommendedName>
        <fullName evidence="1">tyrosine--tRNA ligase</fullName>
        <ecNumber evidence="1">6.1.1.1</ecNumber>
    </recommendedName>
    <alternativeName>
        <fullName evidence="2">Tyrosyl-tRNA synthetase</fullName>
    </alternativeName>
</protein>
<dbReference type="InterPro" id="IPR014729">
    <property type="entry name" value="Rossmann-like_a/b/a_fold"/>
</dbReference>
<dbReference type="PANTHER" id="PTHR46264">
    <property type="entry name" value="TYROSINE-TRNA LIGASE"/>
    <property type="match status" value="1"/>
</dbReference>
<dbReference type="Gene3D" id="3.40.50.620">
    <property type="entry name" value="HUPs"/>
    <property type="match status" value="1"/>
</dbReference>
<evidence type="ECO:0000313" key="6">
    <source>
        <dbReference type="Proteomes" id="UP000053562"/>
    </source>
</evidence>
<dbReference type="GO" id="GO:0006437">
    <property type="term" value="P:tyrosyl-tRNA aminoacylation"/>
    <property type="evidence" value="ECO:0007669"/>
    <property type="project" value="TreeGrafter"/>
</dbReference>
<dbReference type="AlphaFoldDB" id="A0A0J9SM62"/>
<feature type="compositionally biased region" description="Low complexity" evidence="4">
    <location>
        <begin position="17"/>
        <end position="32"/>
    </location>
</feature>
<gene>
    <name evidence="5" type="ORF">PVIIG_05538</name>
</gene>
<accession>A0A0J9SM62</accession>
<feature type="region of interest" description="Disordered" evidence="4">
    <location>
        <begin position="1"/>
        <end position="33"/>
    </location>
</feature>
<reference evidence="5 6" key="1">
    <citation type="submission" date="2011-08" db="EMBL/GenBank/DDBJ databases">
        <title>The Genome Sequence of Plasmodium vivax India VII.</title>
        <authorList>
            <consortium name="The Broad Institute Genome Sequencing Platform"/>
            <consortium name="The Broad Institute Genome Sequencing Center for Infectious Disease"/>
            <person name="Neafsey D."/>
            <person name="Carlton J."/>
            <person name="Barnwell J."/>
            <person name="Collins W."/>
            <person name="Escalante A."/>
            <person name="Mullikin J."/>
            <person name="Saul A."/>
            <person name="Guigo R."/>
            <person name="Camara F."/>
            <person name="Young S.K."/>
            <person name="Zeng Q."/>
            <person name="Gargeya S."/>
            <person name="Fitzgerald M."/>
            <person name="Haas B."/>
            <person name="Abouelleil A."/>
            <person name="Alvarado L."/>
            <person name="Arachchi H.M."/>
            <person name="Berlin A."/>
            <person name="Brown A."/>
            <person name="Chapman S.B."/>
            <person name="Chen Z."/>
            <person name="Dunbar C."/>
            <person name="Freedman E."/>
            <person name="Gearin G."/>
            <person name="Gellesch M."/>
            <person name="Goldberg J."/>
            <person name="Griggs A."/>
            <person name="Gujja S."/>
            <person name="Heiman D."/>
            <person name="Howarth C."/>
            <person name="Larson L."/>
            <person name="Lui A."/>
            <person name="MacDonald P.J.P."/>
            <person name="Montmayeur A."/>
            <person name="Murphy C."/>
            <person name="Neiman D."/>
            <person name="Pearson M."/>
            <person name="Priest M."/>
            <person name="Roberts A."/>
            <person name="Saif S."/>
            <person name="Shea T."/>
            <person name="Shenoy N."/>
            <person name="Sisk P."/>
            <person name="Stolte C."/>
            <person name="Sykes S."/>
            <person name="Wortman J."/>
            <person name="Nusbaum C."/>
            <person name="Birren B."/>
        </authorList>
    </citation>
    <scope>NUCLEOTIDE SEQUENCE [LARGE SCALE GENOMIC DNA]</scope>
    <source>
        <strain evidence="5 6">India VII</strain>
    </source>
</reference>
<sequence length="87" mass="9391">MEGEGVKREELEGATGEAAPQEAASQEATPQEDVSAKLADILSVASECIQPEELKARLLLKRRLVCYDGFEPSGRMHIAQGRAEGVH</sequence>
<proteinExistence type="predicted"/>
<evidence type="ECO:0000256" key="1">
    <source>
        <dbReference type="ARBA" id="ARBA00013160"/>
    </source>
</evidence>
<dbReference type="InterPro" id="IPR050489">
    <property type="entry name" value="Tyr-tRNA_synthase"/>
</dbReference>
<organism evidence="5 6">
    <name type="scientific">Plasmodium vivax India VII</name>
    <dbReference type="NCBI Taxonomy" id="1077284"/>
    <lineage>
        <taxon>Eukaryota</taxon>
        <taxon>Sar</taxon>
        <taxon>Alveolata</taxon>
        <taxon>Apicomplexa</taxon>
        <taxon>Aconoidasida</taxon>
        <taxon>Haemosporida</taxon>
        <taxon>Plasmodiidae</taxon>
        <taxon>Plasmodium</taxon>
        <taxon>Plasmodium (Plasmodium)</taxon>
    </lineage>
</organism>
<dbReference type="GO" id="GO:0004831">
    <property type="term" value="F:tyrosine-tRNA ligase activity"/>
    <property type="evidence" value="ECO:0007669"/>
    <property type="project" value="UniProtKB-EC"/>
</dbReference>
<dbReference type="EC" id="6.1.1.1" evidence="1"/>
<feature type="compositionally biased region" description="Basic and acidic residues" evidence="4">
    <location>
        <begin position="1"/>
        <end position="11"/>
    </location>
</feature>
<evidence type="ECO:0000313" key="5">
    <source>
        <dbReference type="EMBL" id="KMZ83077.1"/>
    </source>
</evidence>